<comment type="similarity">
    <text evidence="1">Belongs to the CdaR family.</text>
</comment>
<feature type="domain" description="CdaR GGDEF-like" evidence="3">
    <location>
        <begin position="200"/>
        <end position="326"/>
    </location>
</feature>
<dbReference type="InterPro" id="IPR041522">
    <property type="entry name" value="CdaR_GGDEF"/>
</dbReference>
<gene>
    <name evidence="4" type="primary">pucR</name>
    <name evidence="4" type="ORF">GALL_399850</name>
</gene>
<dbReference type="Gene3D" id="1.10.10.2840">
    <property type="entry name" value="PucR C-terminal helix-turn-helix domain"/>
    <property type="match status" value="1"/>
</dbReference>
<sequence>MVEQANRLSFPILELPDLVGFDDILNECLSVILERHVATLERSDAVHRALVGIVLEGGGLPELVTEVTRLLEGYVVVTTPDGRVLAQAGDRALAPESAFDGTGRLIVEHQRYGAQEVRYEDGATAFIAAAPIVASQGEQGRIALFGLRPLTPVDVTILERSATVAALALTKRQAIAAVESKYQGDFLRDLVSGRAGGIEHTLAYSRALGWDLDRPLLLIVAELDPENVLSGSELRTAFDRFALAWESVVRGKDPRAAVVGFSSEVVAVLGSVDGVTPLATLTEIAAAVTGDGGGGRRKFSAGVSRVANGPLELPAAYEQARQAVRVGRQVNGPGRVADFDSLGVFRVLSLVPDSAELRSFLAETLGELATRIDPEAADLRRTLQALLDTNLNVAETSRLLHFHYNTLRYRIGKLERMLGPFTVDAHLRLSLALALRILTMRGI</sequence>
<comment type="caution">
    <text evidence="4">The sequence shown here is derived from an EMBL/GenBank/DDBJ whole genome shotgun (WGS) entry which is preliminary data.</text>
</comment>
<dbReference type="InterPro" id="IPR025736">
    <property type="entry name" value="PucR_C-HTH_dom"/>
</dbReference>
<organism evidence="4">
    <name type="scientific">mine drainage metagenome</name>
    <dbReference type="NCBI Taxonomy" id="410659"/>
    <lineage>
        <taxon>unclassified sequences</taxon>
        <taxon>metagenomes</taxon>
        <taxon>ecological metagenomes</taxon>
    </lineage>
</organism>
<name>A0A1J5Q3N4_9ZZZZ</name>
<dbReference type="Pfam" id="PF13556">
    <property type="entry name" value="HTH_30"/>
    <property type="match status" value="1"/>
</dbReference>
<evidence type="ECO:0000313" key="4">
    <source>
        <dbReference type="EMBL" id="OIQ78313.1"/>
    </source>
</evidence>
<dbReference type="PANTHER" id="PTHR33744">
    <property type="entry name" value="CARBOHYDRATE DIACID REGULATOR"/>
    <property type="match status" value="1"/>
</dbReference>
<dbReference type="AlphaFoldDB" id="A0A1J5Q3N4"/>
<dbReference type="EMBL" id="MLJW01001425">
    <property type="protein sequence ID" value="OIQ78313.1"/>
    <property type="molecule type" value="Genomic_DNA"/>
</dbReference>
<dbReference type="Pfam" id="PF17853">
    <property type="entry name" value="GGDEF_2"/>
    <property type="match status" value="1"/>
</dbReference>
<feature type="domain" description="PucR C-terminal helix-turn-helix" evidence="2">
    <location>
        <begin position="379"/>
        <end position="437"/>
    </location>
</feature>
<dbReference type="InterPro" id="IPR051448">
    <property type="entry name" value="CdaR-like_regulators"/>
</dbReference>
<protein>
    <submittedName>
        <fullName evidence="4">Purine catabolism regulatory protein</fullName>
    </submittedName>
</protein>
<evidence type="ECO:0000259" key="3">
    <source>
        <dbReference type="Pfam" id="PF17853"/>
    </source>
</evidence>
<dbReference type="PANTHER" id="PTHR33744:SF1">
    <property type="entry name" value="DNA-BINDING TRANSCRIPTIONAL ACTIVATOR ADER"/>
    <property type="match status" value="1"/>
</dbReference>
<accession>A0A1J5Q3N4</accession>
<proteinExistence type="inferred from homology"/>
<evidence type="ECO:0000256" key="1">
    <source>
        <dbReference type="ARBA" id="ARBA00006754"/>
    </source>
</evidence>
<reference evidence="4" key="1">
    <citation type="submission" date="2016-10" db="EMBL/GenBank/DDBJ databases">
        <title>Sequence of Gallionella enrichment culture.</title>
        <authorList>
            <person name="Poehlein A."/>
            <person name="Muehling M."/>
            <person name="Daniel R."/>
        </authorList>
    </citation>
    <scope>NUCLEOTIDE SEQUENCE</scope>
</reference>
<evidence type="ECO:0000259" key="2">
    <source>
        <dbReference type="Pfam" id="PF13556"/>
    </source>
</evidence>
<dbReference type="InterPro" id="IPR042070">
    <property type="entry name" value="PucR_C-HTH_sf"/>
</dbReference>